<evidence type="ECO:0000313" key="1">
    <source>
        <dbReference type="EMBL" id="TFK97887.1"/>
    </source>
</evidence>
<dbReference type="InterPro" id="IPR021862">
    <property type="entry name" value="DUF3472"/>
</dbReference>
<dbReference type="EMBL" id="ML178843">
    <property type="protein sequence ID" value="TFK97887.1"/>
    <property type="molecule type" value="Genomic_DNA"/>
</dbReference>
<accession>A0A5C3Q9N1</accession>
<reference evidence="1 2" key="1">
    <citation type="journal article" date="2019" name="Nat. Ecol. Evol.">
        <title>Megaphylogeny resolves global patterns of mushroom evolution.</title>
        <authorList>
            <person name="Varga T."/>
            <person name="Krizsan K."/>
            <person name="Foldi C."/>
            <person name="Dima B."/>
            <person name="Sanchez-Garcia M."/>
            <person name="Sanchez-Ramirez S."/>
            <person name="Szollosi G.J."/>
            <person name="Szarkandi J.G."/>
            <person name="Papp V."/>
            <person name="Albert L."/>
            <person name="Andreopoulos W."/>
            <person name="Angelini C."/>
            <person name="Antonin V."/>
            <person name="Barry K.W."/>
            <person name="Bougher N.L."/>
            <person name="Buchanan P."/>
            <person name="Buyck B."/>
            <person name="Bense V."/>
            <person name="Catcheside P."/>
            <person name="Chovatia M."/>
            <person name="Cooper J."/>
            <person name="Damon W."/>
            <person name="Desjardin D."/>
            <person name="Finy P."/>
            <person name="Geml J."/>
            <person name="Haridas S."/>
            <person name="Hughes K."/>
            <person name="Justo A."/>
            <person name="Karasinski D."/>
            <person name="Kautmanova I."/>
            <person name="Kiss B."/>
            <person name="Kocsube S."/>
            <person name="Kotiranta H."/>
            <person name="LaButti K.M."/>
            <person name="Lechner B.E."/>
            <person name="Liimatainen K."/>
            <person name="Lipzen A."/>
            <person name="Lukacs Z."/>
            <person name="Mihaltcheva S."/>
            <person name="Morgado L.N."/>
            <person name="Niskanen T."/>
            <person name="Noordeloos M.E."/>
            <person name="Ohm R.A."/>
            <person name="Ortiz-Santana B."/>
            <person name="Ovrebo C."/>
            <person name="Racz N."/>
            <person name="Riley R."/>
            <person name="Savchenko A."/>
            <person name="Shiryaev A."/>
            <person name="Soop K."/>
            <person name="Spirin V."/>
            <person name="Szebenyi C."/>
            <person name="Tomsovsky M."/>
            <person name="Tulloss R.E."/>
            <person name="Uehling J."/>
            <person name="Grigoriev I.V."/>
            <person name="Vagvolgyi C."/>
            <person name="Papp T."/>
            <person name="Martin F.M."/>
            <person name="Miettinen O."/>
            <person name="Hibbett D.S."/>
            <person name="Nagy L.G."/>
        </authorList>
    </citation>
    <scope>NUCLEOTIDE SEQUENCE [LARGE SCALE GENOMIC DNA]</scope>
    <source>
        <strain evidence="1 2">CBS 309.79</strain>
    </source>
</reference>
<proteinExistence type="predicted"/>
<gene>
    <name evidence="1" type="ORF">BDV98DRAFT_585233</name>
</gene>
<dbReference type="AlphaFoldDB" id="A0A5C3Q9N1"/>
<sequence length="245" mass="26757">MTARNVALAGNAFLTTPGFEVGTVINEHGLASWNNRISVSSFNMSVTTSSALVFANDVTNFYWSRRGPSVHMNFTVPSNMEYFYNEVTVPVGQDTVGSPASRLRKTLAGSCSPSGKGAGVVDNAFGNEGTGGQAYLVFNWIAGNTYRFITRIRPDGQGSTLYPAWFFAPESKVWRYIATLKRPSTTTHQAGVRSFLENFIDTKGFTGRRVLFGNQWARNLSELQPFCSGAAVDGRRGQLADSVKH</sequence>
<protein>
    <submittedName>
        <fullName evidence="1">Uncharacterized protein</fullName>
    </submittedName>
</protein>
<dbReference type="Proteomes" id="UP000305067">
    <property type="component" value="Unassembled WGS sequence"/>
</dbReference>
<dbReference type="OrthoDB" id="6338748at2759"/>
<dbReference type="Pfam" id="PF11958">
    <property type="entry name" value="DUF3472"/>
    <property type="match status" value="2"/>
</dbReference>
<evidence type="ECO:0000313" key="2">
    <source>
        <dbReference type="Proteomes" id="UP000305067"/>
    </source>
</evidence>
<keyword evidence="2" id="KW-1185">Reference proteome</keyword>
<name>A0A5C3Q9N1_9AGAR</name>
<organism evidence="1 2">
    <name type="scientific">Pterulicium gracile</name>
    <dbReference type="NCBI Taxonomy" id="1884261"/>
    <lineage>
        <taxon>Eukaryota</taxon>
        <taxon>Fungi</taxon>
        <taxon>Dikarya</taxon>
        <taxon>Basidiomycota</taxon>
        <taxon>Agaricomycotina</taxon>
        <taxon>Agaricomycetes</taxon>
        <taxon>Agaricomycetidae</taxon>
        <taxon>Agaricales</taxon>
        <taxon>Pleurotineae</taxon>
        <taxon>Pterulaceae</taxon>
        <taxon>Pterulicium</taxon>
    </lineage>
</organism>